<evidence type="ECO:0000256" key="1">
    <source>
        <dbReference type="ARBA" id="ARBA00004651"/>
    </source>
</evidence>
<dbReference type="SUPFAM" id="SSF82866">
    <property type="entry name" value="Multidrug efflux transporter AcrB transmembrane domain"/>
    <property type="match status" value="1"/>
</dbReference>
<evidence type="ECO:0000313" key="10">
    <source>
        <dbReference type="EMBL" id="GID12733.1"/>
    </source>
</evidence>
<evidence type="ECO:0000256" key="3">
    <source>
        <dbReference type="ARBA" id="ARBA00022475"/>
    </source>
</evidence>
<feature type="domain" description="Membrane transport protein MMPL" evidence="9">
    <location>
        <begin position="2"/>
        <end position="94"/>
    </location>
</feature>
<comment type="caution">
    <text evidence="10">The sequence shown here is derived from an EMBL/GenBank/DDBJ whole genome shotgun (WGS) entry which is preliminary data.</text>
</comment>
<organism evidence="10 11">
    <name type="scientific">Actinocatenispora rupis</name>
    <dbReference type="NCBI Taxonomy" id="519421"/>
    <lineage>
        <taxon>Bacteria</taxon>
        <taxon>Bacillati</taxon>
        <taxon>Actinomycetota</taxon>
        <taxon>Actinomycetes</taxon>
        <taxon>Micromonosporales</taxon>
        <taxon>Micromonosporaceae</taxon>
        <taxon>Actinocatenispora</taxon>
    </lineage>
</organism>
<dbReference type="PANTHER" id="PTHR33406:SF6">
    <property type="entry name" value="MEMBRANE PROTEIN YDGH-RELATED"/>
    <property type="match status" value="1"/>
</dbReference>
<evidence type="ECO:0000313" key="11">
    <source>
        <dbReference type="Proteomes" id="UP000612808"/>
    </source>
</evidence>
<evidence type="ECO:0000256" key="7">
    <source>
        <dbReference type="SAM" id="MobiDB-lite"/>
    </source>
</evidence>
<dbReference type="AlphaFoldDB" id="A0A8J3JB16"/>
<keyword evidence="3" id="KW-1003">Cell membrane</keyword>
<keyword evidence="4 8" id="KW-0812">Transmembrane</keyword>
<evidence type="ECO:0000256" key="4">
    <source>
        <dbReference type="ARBA" id="ARBA00022692"/>
    </source>
</evidence>
<name>A0A8J3JB16_9ACTN</name>
<dbReference type="GO" id="GO:0005886">
    <property type="term" value="C:plasma membrane"/>
    <property type="evidence" value="ECO:0007669"/>
    <property type="project" value="UniProtKB-SubCell"/>
</dbReference>
<feature type="region of interest" description="Disordered" evidence="7">
    <location>
        <begin position="133"/>
        <end position="157"/>
    </location>
</feature>
<evidence type="ECO:0000256" key="5">
    <source>
        <dbReference type="ARBA" id="ARBA00022989"/>
    </source>
</evidence>
<evidence type="ECO:0000259" key="9">
    <source>
        <dbReference type="Pfam" id="PF03176"/>
    </source>
</evidence>
<evidence type="ECO:0000256" key="6">
    <source>
        <dbReference type="ARBA" id="ARBA00023136"/>
    </source>
</evidence>
<dbReference type="Pfam" id="PF03176">
    <property type="entry name" value="MMPL"/>
    <property type="match status" value="1"/>
</dbReference>
<keyword evidence="5 8" id="KW-1133">Transmembrane helix</keyword>
<keyword evidence="6 8" id="KW-0472">Membrane</keyword>
<sequence length="157" mass="16168">MSRVREEARVVGTRAGTVAGLRATGGVITSAGVVLAATFAALAVIPILFVAQLAFLVAFGVLLDTLLVRTLLVPGLIIDIGRRSWWPSRLSRQRDSCAGRVRARFWGGSCGVPGLTGIAVVAGMPVGPVRPGGRAPADHPMLSPGLARPAADGPLMP</sequence>
<accession>A0A8J3JB16</accession>
<dbReference type="InterPro" id="IPR050545">
    <property type="entry name" value="Mycobact_MmpL"/>
</dbReference>
<dbReference type="EMBL" id="BOMB01000020">
    <property type="protein sequence ID" value="GID12733.1"/>
    <property type="molecule type" value="Genomic_DNA"/>
</dbReference>
<dbReference type="PANTHER" id="PTHR33406">
    <property type="entry name" value="MEMBRANE PROTEIN MJ1562-RELATED"/>
    <property type="match status" value="1"/>
</dbReference>
<keyword evidence="11" id="KW-1185">Reference proteome</keyword>
<evidence type="ECO:0000256" key="8">
    <source>
        <dbReference type="SAM" id="Phobius"/>
    </source>
</evidence>
<dbReference type="InterPro" id="IPR004869">
    <property type="entry name" value="MMPL_dom"/>
</dbReference>
<comment type="similarity">
    <text evidence="2">Belongs to the resistance-nodulation-cell division (RND) (TC 2.A.6) family. MmpL subfamily.</text>
</comment>
<reference evidence="10" key="1">
    <citation type="submission" date="2021-01" db="EMBL/GenBank/DDBJ databases">
        <title>Whole genome shotgun sequence of Actinocatenispora rupis NBRC 107355.</title>
        <authorList>
            <person name="Komaki H."/>
            <person name="Tamura T."/>
        </authorList>
    </citation>
    <scope>NUCLEOTIDE SEQUENCE</scope>
    <source>
        <strain evidence="10">NBRC 107355</strain>
    </source>
</reference>
<gene>
    <name evidence="10" type="ORF">Aru02nite_36220</name>
</gene>
<evidence type="ECO:0000256" key="2">
    <source>
        <dbReference type="ARBA" id="ARBA00010157"/>
    </source>
</evidence>
<comment type="subcellular location">
    <subcellularLocation>
        <location evidence="1">Cell membrane</location>
        <topology evidence="1">Multi-pass membrane protein</topology>
    </subcellularLocation>
</comment>
<feature type="transmembrane region" description="Helical" evidence="8">
    <location>
        <begin position="21"/>
        <end position="49"/>
    </location>
</feature>
<dbReference type="Proteomes" id="UP000612808">
    <property type="component" value="Unassembled WGS sequence"/>
</dbReference>
<proteinExistence type="inferred from homology"/>
<feature type="transmembrane region" description="Helical" evidence="8">
    <location>
        <begin position="55"/>
        <end position="78"/>
    </location>
</feature>
<protein>
    <recommendedName>
        <fullName evidence="9">Membrane transport protein MMPL domain-containing protein</fullName>
    </recommendedName>
</protein>